<dbReference type="Gene3D" id="2.30.320.10">
    <property type="entry name" value="YwqG-like"/>
    <property type="match status" value="1"/>
</dbReference>
<dbReference type="AlphaFoldDB" id="A0A7Y7V9A0"/>
<comment type="caution">
    <text evidence="1">The sequence shown here is derived from an EMBL/GenBank/DDBJ whole genome shotgun (WGS) entry which is preliminary data.</text>
</comment>
<dbReference type="EMBL" id="JACAOZ010000032">
    <property type="protein sequence ID" value="NVZ59522.1"/>
    <property type="molecule type" value="Genomic_DNA"/>
</dbReference>
<dbReference type="Proteomes" id="UP000560470">
    <property type="component" value="Unassembled WGS sequence"/>
</dbReference>
<name>A0A7Y7V9A0_9PSED</name>
<dbReference type="Pfam" id="PF09234">
    <property type="entry name" value="DUF1963"/>
    <property type="match status" value="1"/>
</dbReference>
<dbReference type="RefSeq" id="WP_017136950.1">
    <property type="nucleotide sequence ID" value="NZ_JACAOZ010000032.1"/>
</dbReference>
<organism evidence="1 2">
    <name type="scientific">Pseudomonas edaphica</name>
    <dbReference type="NCBI Taxonomy" id="2006980"/>
    <lineage>
        <taxon>Bacteria</taxon>
        <taxon>Pseudomonadati</taxon>
        <taxon>Pseudomonadota</taxon>
        <taxon>Gammaproteobacteria</taxon>
        <taxon>Pseudomonadales</taxon>
        <taxon>Pseudomonadaceae</taxon>
        <taxon>Pseudomonas</taxon>
    </lineage>
</organism>
<gene>
    <name evidence="1" type="ORF">HX797_24930</name>
</gene>
<sequence length="231" mass="26039">MEIKDIRQRLARPALKLTAGGFRPAGTDEESWLGNVFLFKPDEVVPTNDAGVQLLPYAQFYLPNLPFYCPVLEGIRVLTVFVSAPFPEHFEPMGNNWLIREYGPEDLLVRKQLSVDGAFLKPFPLSAEVVPEDFPLWDGGGVPSDLEDEILKLERTGAIQSYYDLVTHTYEHKIGGYPSFCQSGVDPGEGFEFVFQISSDAKINLNVVDSGSLMFWKHAVTGEWALYYDFY</sequence>
<evidence type="ECO:0000313" key="1">
    <source>
        <dbReference type="EMBL" id="NVZ59522.1"/>
    </source>
</evidence>
<reference evidence="1 2" key="1">
    <citation type="submission" date="2020-04" db="EMBL/GenBank/DDBJ databases">
        <title>Molecular characterization of pseudomonads from Agaricus bisporus reveal novel blotch 2 pathogens in Western Europe.</title>
        <authorList>
            <person name="Taparia T."/>
            <person name="Krijger M."/>
            <person name="Haynes E."/>
            <person name="Elpinstone J.G."/>
            <person name="Noble R."/>
            <person name="Van Der Wolf J."/>
        </authorList>
    </citation>
    <scope>NUCLEOTIDE SEQUENCE [LARGE SCALE GENOMIC DNA]</scope>
    <source>
        <strain evidence="1 2">B7002</strain>
    </source>
</reference>
<dbReference type="InterPro" id="IPR015315">
    <property type="entry name" value="DUF1963"/>
</dbReference>
<protein>
    <submittedName>
        <fullName evidence="1">DUF1963 domain-containing protein</fullName>
    </submittedName>
</protein>
<accession>A0A7Y7V9A0</accession>
<evidence type="ECO:0000313" key="2">
    <source>
        <dbReference type="Proteomes" id="UP000560470"/>
    </source>
</evidence>
<proteinExistence type="predicted"/>